<dbReference type="VEuPathDB" id="VectorBase:HLOH_051592"/>
<name>A0A9J6FYF2_HAELO</name>
<protein>
    <submittedName>
        <fullName evidence="2">Uncharacterized protein</fullName>
    </submittedName>
</protein>
<evidence type="ECO:0000313" key="3">
    <source>
        <dbReference type="Proteomes" id="UP000821853"/>
    </source>
</evidence>
<evidence type="ECO:0000256" key="1">
    <source>
        <dbReference type="SAM" id="MobiDB-lite"/>
    </source>
</evidence>
<dbReference type="Proteomes" id="UP000821853">
    <property type="component" value="Chromosome 2"/>
</dbReference>
<evidence type="ECO:0000313" key="2">
    <source>
        <dbReference type="EMBL" id="KAH9367464.1"/>
    </source>
</evidence>
<dbReference type="EMBL" id="JABSTR010000004">
    <property type="protein sequence ID" value="KAH9367464.1"/>
    <property type="molecule type" value="Genomic_DNA"/>
</dbReference>
<proteinExistence type="predicted"/>
<accession>A0A9J6FYF2</accession>
<sequence>MGPTHSLTARPTPGHGETTAPVNTAVFPLNAATTPRKWHGRPSRSPGKTFRQRRSPSATKICSGSWRDALNDGKTKWRRPLPKMLTASSYQSSKLLPRAGKKGPAKPAWKPKPLPKFHPEDFVVVLKPRSAVELGAIFQPRELGLSLRTYLGAQLAADFSFVLSREQNPFSRKHPERLRGDRILGDFVIKSAKGDVLLRGHLKKGDEEVSYGVVSIANHETSEN</sequence>
<keyword evidence="3" id="KW-1185">Reference proteome</keyword>
<feature type="region of interest" description="Disordered" evidence="1">
    <location>
        <begin position="1"/>
        <end position="113"/>
    </location>
</feature>
<comment type="caution">
    <text evidence="2">The sequence shown here is derived from an EMBL/GenBank/DDBJ whole genome shotgun (WGS) entry which is preliminary data.</text>
</comment>
<reference evidence="2 3" key="1">
    <citation type="journal article" date="2020" name="Cell">
        <title>Large-Scale Comparative Analyses of Tick Genomes Elucidate Their Genetic Diversity and Vector Capacities.</title>
        <authorList>
            <consortium name="Tick Genome and Microbiome Consortium (TIGMIC)"/>
            <person name="Jia N."/>
            <person name="Wang J."/>
            <person name="Shi W."/>
            <person name="Du L."/>
            <person name="Sun Y."/>
            <person name="Zhan W."/>
            <person name="Jiang J.F."/>
            <person name="Wang Q."/>
            <person name="Zhang B."/>
            <person name="Ji P."/>
            <person name="Bell-Sakyi L."/>
            <person name="Cui X.M."/>
            <person name="Yuan T.T."/>
            <person name="Jiang B.G."/>
            <person name="Yang W.F."/>
            <person name="Lam T.T."/>
            <person name="Chang Q.C."/>
            <person name="Ding S.J."/>
            <person name="Wang X.J."/>
            <person name="Zhu J.G."/>
            <person name="Ruan X.D."/>
            <person name="Zhao L."/>
            <person name="Wei J.T."/>
            <person name="Ye R.Z."/>
            <person name="Que T.C."/>
            <person name="Du C.H."/>
            <person name="Zhou Y.H."/>
            <person name="Cheng J.X."/>
            <person name="Dai P.F."/>
            <person name="Guo W.B."/>
            <person name="Han X.H."/>
            <person name="Huang E.J."/>
            <person name="Li L.F."/>
            <person name="Wei W."/>
            <person name="Gao Y.C."/>
            <person name="Liu J.Z."/>
            <person name="Shao H.Z."/>
            <person name="Wang X."/>
            <person name="Wang C.C."/>
            <person name="Yang T.C."/>
            <person name="Huo Q.B."/>
            <person name="Li W."/>
            <person name="Chen H.Y."/>
            <person name="Chen S.E."/>
            <person name="Zhou L.G."/>
            <person name="Ni X.B."/>
            <person name="Tian J.H."/>
            <person name="Sheng Y."/>
            <person name="Liu T."/>
            <person name="Pan Y.S."/>
            <person name="Xia L.Y."/>
            <person name="Li J."/>
            <person name="Zhao F."/>
            <person name="Cao W.C."/>
        </authorList>
    </citation>
    <scope>NUCLEOTIDE SEQUENCE [LARGE SCALE GENOMIC DNA]</scope>
    <source>
        <strain evidence="2">HaeL-2018</strain>
    </source>
</reference>
<organism evidence="2 3">
    <name type="scientific">Haemaphysalis longicornis</name>
    <name type="common">Bush tick</name>
    <dbReference type="NCBI Taxonomy" id="44386"/>
    <lineage>
        <taxon>Eukaryota</taxon>
        <taxon>Metazoa</taxon>
        <taxon>Ecdysozoa</taxon>
        <taxon>Arthropoda</taxon>
        <taxon>Chelicerata</taxon>
        <taxon>Arachnida</taxon>
        <taxon>Acari</taxon>
        <taxon>Parasitiformes</taxon>
        <taxon>Ixodida</taxon>
        <taxon>Ixodoidea</taxon>
        <taxon>Ixodidae</taxon>
        <taxon>Haemaphysalinae</taxon>
        <taxon>Haemaphysalis</taxon>
    </lineage>
</organism>
<dbReference type="AlphaFoldDB" id="A0A9J6FYF2"/>
<gene>
    <name evidence="2" type="ORF">HPB48_004240</name>
</gene>